<dbReference type="AlphaFoldDB" id="A0A520KQ16"/>
<accession>A0A520KQ16</accession>
<name>A0A520KQ16_9CREN</name>
<protein>
    <submittedName>
        <fullName evidence="1">Uncharacterized protein</fullName>
    </submittedName>
</protein>
<dbReference type="Proteomes" id="UP000316217">
    <property type="component" value="Unassembled WGS sequence"/>
</dbReference>
<organism evidence="1 2">
    <name type="scientific">Candidatus Methanodesulfokora washburnensis</name>
    <dbReference type="NCBI Taxonomy" id="2478471"/>
    <lineage>
        <taxon>Archaea</taxon>
        <taxon>Thermoproteota</taxon>
        <taxon>Candidatus Korarchaeia</taxon>
        <taxon>Candidatus Korarchaeia incertae sedis</taxon>
        <taxon>Candidatus Methanodesulfokora</taxon>
    </lineage>
</organism>
<evidence type="ECO:0000313" key="1">
    <source>
        <dbReference type="EMBL" id="RZN63545.1"/>
    </source>
</evidence>
<reference evidence="1 2" key="1">
    <citation type="journal article" date="2019" name="Nat. Microbiol.">
        <title>Wide diversity of methane and short-chain alkane metabolisms in uncultured archaea.</title>
        <authorList>
            <person name="Borrel G."/>
            <person name="Adam P.S."/>
            <person name="McKay L.J."/>
            <person name="Chen L.X."/>
            <person name="Sierra-Garcia I.N."/>
            <person name="Sieber C.M."/>
            <person name="Letourneur Q."/>
            <person name="Ghozlane A."/>
            <person name="Andersen G.L."/>
            <person name="Li W.J."/>
            <person name="Hallam S.J."/>
            <person name="Muyzer G."/>
            <person name="de Oliveira V.M."/>
            <person name="Inskeep W.P."/>
            <person name="Banfield J.F."/>
            <person name="Gribaldo S."/>
        </authorList>
    </citation>
    <scope>NUCLEOTIDE SEQUENCE [LARGE SCALE GENOMIC DNA]</scope>
    <source>
        <strain evidence="1">NM4</strain>
    </source>
</reference>
<dbReference type="EMBL" id="RXII01000011">
    <property type="protein sequence ID" value="RZN63545.1"/>
    <property type="molecule type" value="Genomic_DNA"/>
</dbReference>
<proteinExistence type="predicted"/>
<evidence type="ECO:0000313" key="2">
    <source>
        <dbReference type="Proteomes" id="UP000316217"/>
    </source>
</evidence>
<sequence>MGIKGIIELLEEEIEELDAVMTAGAELQFEPTAGDLKQVEDFCSERGGMKKEIDSFRGIRFFAIPVFEGGTMEQIDHLGFVCVLINITKGKGFLWLAKLRSDRSALQEATFLLSKVM</sequence>
<comment type="caution">
    <text evidence="1">The sequence shown here is derived from an EMBL/GenBank/DDBJ whole genome shotgun (WGS) entry which is preliminary data.</text>
</comment>
<gene>
    <name evidence="1" type="ORF">EF810_00630</name>
</gene>